<comment type="caution">
    <text evidence="1">The sequence shown here is derived from an EMBL/GenBank/DDBJ whole genome shotgun (WGS) entry which is preliminary data.</text>
</comment>
<accession>A0ACC0X1P3</accession>
<evidence type="ECO:0000313" key="2">
    <source>
        <dbReference type="Proteomes" id="UP001163603"/>
    </source>
</evidence>
<evidence type="ECO:0000313" key="1">
    <source>
        <dbReference type="EMBL" id="KAJ0008213.1"/>
    </source>
</evidence>
<keyword evidence="2" id="KW-1185">Reference proteome</keyword>
<sequence>MSPGKLITNMLLSLCLEIRSSIQETITIWRVCSNIRLEDSAMAVPSLTLLQCT</sequence>
<gene>
    <name evidence="1" type="ORF">Pint_29419</name>
</gene>
<proteinExistence type="predicted"/>
<protein>
    <submittedName>
        <fullName evidence="1">Uncharacterized protein</fullName>
    </submittedName>
</protein>
<name>A0ACC0X1P3_9ROSI</name>
<dbReference type="Proteomes" id="UP001163603">
    <property type="component" value="Chromosome 15"/>
</dbReference>
<dbReference type="EMBL" id="CM047750">
    <property type="protein sequence ID" value="KAJ0008213.1"/>
    <property type="molecule type" value="Genomic_DNA"/>
</dbReference>
<organism evidence="1 2">
    <name type="scientific">Pistacia integerrima</name>
    <dbReference type="NCBI Taxonomy" id="434235"/>
    <lineage>
        <taxon>Eukaryota</taxon>
        <taxon>Viridiplantae</taxon>
        <taxon>Streptophyta</taxon>
        <taxon>Embryophyta</taxon>
        <taxon>Tracheophyta</taxon>
        <taxon>Spermatophyta</taxon>
        <taxon>Magnoliopsida</taxon>
        <taxon>eudicotyledons</taxon>
        <taxon>Gunneridae</taxon>
        <taxon>Pentapetalae</taxon>
        <taxon>rosids</taxon>
        <taxon>malvids</taxon>
        <taxon>Sapindales</taxon>
        <taxon>Anacardiaceae</taxon>
        <taxon>Pistacia</taxon>
    </lineage>
</organism>
<reference evidence="2" key="1">
    <citation type="journal article" date="2023" name="G3 (Bethesda)">
        <title>Genome assembly and association tests identify interacting loci associated with vigor, precocity, and sex in interspecific pistachio rootstocks.</title>
        <authorList>
            <person name="Palmer W."/>
            <person name="Jacygrad E."/>
            <person name="Sagayaradj S."/>
            <person name="Cavanaugh K."/>
            <person name="Han R."/>
            <person name="Bertier L."/>
            <person name="Beede B."/>
            <person name="Kafkas S."/>
            <person name="Golino D."/>
            <person name="Preece J."/>
            <person name="Michelmore R."/>
        </authorList>
    </citation>
    <scope>NUCLEOTIDE SEQUENCE [LARGE SCALE GENOMIC DNA]</scope>
</reference>